<dbReference type="Pfam" id="PF05958">
    <property type="entry name" value="tRNA_U5-meth_tr"/>
    <property type="match status" value="1"/>
</dbReference>
<dbReference type="PROSITE" id="PS01231">
    <property type="entry name" value="TRMA_2"/>
    <property type="match status" value="1"/>
</dbReference>
<dbReference type="FunFam" id="2.40.50.140:FF:000097">
    <property type="entry name" value="23S rRNA (uracil(1939)-C(5))-methyltransferase RlmD"/>
    <property type="match status" value="1"/>
</dbReference>
<comment type="similarity">
    <text evidence="4">Belongs to the class I-like SAM-binding methyltransferase superfamily. RNA M5U methyltransferase family.</text>
</comment>
<dbReference type="Proteomes" id="UP000004525">
    <property type="component" value="Unassembled WGS sequence"/>
</dbReference>
<sequence>MKRMTNLAQPAVTKNQDLEVTIEDLTYEGMGVAKVAGFPLFIEDALPGEKMQVHVLKTQKQYGFAKVVKRLTDSPDRVAGADSTYIRTGIAPLSILAYPAQLKFKQHQIQELYKKAHLAIKVLPTIGMKHPLGYRNKAQVPVRLVRGELQTGFYKKHSHDLVPIEDFLIQDPKIDQAIVVVRDLLRKYQVPPYDERTNRGVIRNIMVRRGRATHQMMLVLVARTWQVPHLNDIVEEITLALPEVTSVVVNLNDQRTNVILGRKSKTIYGRDYLLDKLLGSEFQISPVSFYQVNPIQTEVLYTKAIEAAGLTGKETVIDAYSGIGTISLTMARHAKQVYGVEVVESAVRDAKANAARNHIKNVTFEVGKAEDVMQKWKDADLPVDVLMVDPPRKGLDKTFIDAVGYMKPPKMVYISCNPATLARDLQLLTAFGYTAKETQPVDMFPQTQHIESITALTLG</sequence>
<name>C2JW46_LACRM</name>
<evidence type="ECO:0000256" key="1">
    <source>
        <dbReference type="ARBA" id="ARBA00022603"/>
    </source>
</evidence>
<evidence type="ECO:0000256" key="5">
    <source>
        <dbReference type="PROSITE-ProRule" id="PRU10015"/>
    </source>
</evidence>
<keyword evidence="8" id="KW-1185">Reference proteome</keyword>
<proteinExistence type="inferred from homology"/>
<dbReference type="HOGENOM" id="CLU_014689_7_0_9"/>
<feature type="active site" evidence="5">
    <location>
        <position position="416"/>
    </location>
</feature>
<dbReference type="Pfam" id="PF01938">
    <property type="entry name" value="TRAM"/>
    <property type="match status" value="1"/>
</dbReference>
<dbReference type="InterPro" id="IPR030390">
    <property type="entry name" value="MeTrfase_TrmA_AS"/>
</dbReference>
<dbReference type="EC" id="2.1.1.-" evidence="7"/>
<evidence type="ECO:0000256" key="2">
    <source>
        <dbReference type="ARBA" id="ARBA00022679"/>
    </source>
</evidence>
<accession>C2JW46</accession>
<dbReference type="PROSITE" id="PS51687">
    <property type="entry name" value="SAM_MT_RNA_M5U"/>
    <property type="match status" value="1"/>
</dbReference>
<dbReference type="Gene3D" id="2.40.50.140">
    <property type="entry name" value="Nucleic acid-binding proteins"/>
    <property type="match status" value="1"/>
</dbReference>
<keyword evidence="3 4" id="KW-0949">S-adenosyl-L-methionine</keyword>
<dbReference type="PROSITE" id="PS50926">
    <property type="entry name" value="TRAM"/>
    <property type="match status" value="1"/>
</dbReference>
<feature type="binding site" evidence="4">
    <location>
        <position position="291"/>
    </location>
    <ligand>
        <name>S-adenosyl-L-methionine</name>
        <dbReference type="ChEBI" id="CHEBI:59789"/>
    </ligand>
</feature>
<evidence type="ECO:0000256" key="3">
    <source>
        <dbReference type="ARBA" id="ARBA00022691"/>
    </source>
</evidence>
<dbReference type="PANTHER" id="PTHR11061">
    <property type="entry name" value="RNA M5U METHYLTRANSFERASE"/>
    <property type="match status" value="1"/>
</dbReference>
<evidence type="ECO:0000313" key="8">
    <source>
        <dbReference type="Proteomes" id="UP000004525"/>
    </source>
</evidence>
<dbReference type="InterPro" id="IPR029063">
    <property type="entry name" value="SAM-dependent_MTases_sf"/>
</dbReference>
<reference evidence="7" key="1">
    <citation type="submission" date="2009-01" db="EMBL/GenBank/DDBJ databases">
        <authorList>
            <person name="Qin X."/>
            <person name="Bachman B."/>
            <person name="Battles P."/>
            <person name="Bell A."/>
            <person name="Bess C."/>
            <person name="Bickham C."/>
            <person name="Chaboub L."/>
            <person name="Chen D."/>
            <person name="Coyle M."/>
            <person name="Deiros D.R."/>
            <person name="Dinh H."/>
            <person name="Forbes L."/>
            <person name="Fowler G."/>
            <person name="Francisco L."/>
            <person name="Fu Q."/>
            <person name="Gubbala S."/>
            <person name="Hale W."/>
            <person name="Han Y."/>
            <person name="Hemphill L."/>
            <person name="Highlander S.K."/>
            <person name="Hirani K."/>
            <person name="Hogues M."/>
            <person name="Jackson L."/>
            <person name="Jakkamsetti A."/>
            <person name="Javaid M."/>
            <person name="Jiang H."/>
            <person name="Korchina V."/>
            <person name="Kovar C."/>
            <person name="Lara F."/>
            <person name="Lee S."/>
            <person name="Mata R."/>
            <person name="Mathew T."/>
            <person name="Moen C."/>
            <person name="Morales K."/>
            <person name="Munidasa M."/>
            <person name="Nazareth L."/>
            <person name="Ngo R."/>
            <person name="Nguyen L."/>
            <person name="Okwuonu G."/>
            <person name="Ongeri F."/>
            <person name="Patil S."/>
            <person name="Petrosino J."/>
            <person name="Pham C."/>
            <person name="Pham P."/>
            <person name="Pu L.-L."/>
            <person name="Puazo M."/>
            <person name="Raj R."/>
            <person name="Reid J."/>
            <person name="Rouhana J."/>
            <person name="Saada N."/>
            <person name="Shang Y."/>
            <person name="Simmons D."/>
            <person name="Thornton R."/>
            <person name="Warren J."/>
            <person name="Weissenberger G."/>
            <person name="Zhang J."/>
            <person name="Zhang L."/>
            <person name="Zhou C."/>
            <person name="Zhu D."/>
            <person name="Muzny D."/>
            <person name="Worley K."/>
            <person name="Gibbs R."/>
        </authorList>
    </citation>
    <scope>NUCLEOTIDE SEQUENCE [LARGE SCALE GENOMIC DNA]</scope>
    <source>
        <strain evidence="7">LMS2-1</strain>
    </source>
</reference>
<dbReference type="SUPFAM" id="SSF53335">
    <property type="entry name" value="S-adenosyl-L-methionine-dependent methyltransferases"/>
    <property type="match status" value="1"/>
</dbReference>
<dbReference type="NCBIfam" id="TIGR00479">
    <property type="entry name" value="rumA"/>
    <property type="match status" value="1"/>
</dbReference>
<evidence type="ECO:0000313" key="7">
    <source>
        <dbReference type="EMBL" id="EEN80791.1"/>
    </source>
</evidence>
<dbReference type="GO" id="GO:0070475">
    <property type="term" value="P:rRNA base methylation"/>
    <property type="evidence" value="ECO:0007669"/>
    <property type="project" value="TreeGrafter"/>
</dbReference>
<dbReference type="FunFam" id="3.40.50.150:FF:000009">
    <property type="entry name" value="23S rRNA (Uracil(1939)-C(5))-methyltransferase RlmD"/>
    <property type="match status" value="1"/>
</dbReference>
<evidence type="ECO:0000259" key="6">
    <source>
        <dbReference type="PROSITE" id="PS50926"/>
    </source>
</evidence>
<dbReference type="Gene3D" id="2.40.50.1070">
    <property type="match status" value="1"/>
</dbReference>
<dbReference type="InterPro" id="IPR002792">
    <property type="entry name" value="TRAM_dom"/>
</dbReference>
<feature type="domain" description="TRAM" evidence="6">
    <location>
        <begin position="11"/>
        <end position="69"/>
    </location>
</feature>
<keyword evidence="2 4" id="KW-0808">Transferase</keyword>
<dbReference type="PANTHER" id="PTHR11061:SF30">
    <property type="entry name" value="TRNA (URACIL(54)-C(5))-METHYLTRANSFERASE"/>
    <property type="match status" value="1"/>
</dbReference>
<dbReference type="InterPro" id="IPR012340">
    <property type="entry name" value="NA-bd_OB-fold"/>
</dbReference>
<dbReference type="PROSITE" id="PS01230">
    <property type="entry name" value="TRMA_1"/>
    <property type="match status" value="1"/>
</dbReference>
<dbReference type="FunFam" id="2.40.50.1070:FF:000003">
    <property type="entry name" value="23S rRNA (Uracil-5-)-methyltransferase RumA"/>
    <property type="match status" value="1"/>
</dbReference>
<feature type="active site" description="Nucleophile" evidence="4">
    <location>
        <position position="416"/>
    </location>
</feature>
<evidence type="ECO:0000256" key="4">
    <source>
        <dbReference type="PROSITE-ProRule" id="PRU01024"/>
    </source>
</evidence>
<keyword evidence="1 4" id="KW-0489">Methyltransferase</keyword>
<dbReference type="InterPro" id="IPR030391">
    <property type="entry name" value="MeTrfase_TrmA_CS"/>
</dbReference>
<comment type="caution">
    <text evidence="7">The sequence shown here is derived from an EMBL/GenBank/DDBJ whole genome shotgun (WGS) entry which is preliminary data.</text>
</comment>
<dbReference type="GO" id="GO:0070041">
    <property type="term" value="F:rRNA (uridine-C5-)-methyltransferase activity"/>
    <property type="evidence" value="ECO:0007669"/>
    <property type="project" value="TreeGrafter"/>
</dbReference>
<protein>
    <submittedName>
        <fullName evidence="7">23S rRNA (Uracil-5-)-methyltransferase RumA</fullName>
        <ecNumber evidence="7">2.1.1.-</ecNumber>
    </submittedName>
</protein>
<organism evidence="7 8">
    <name type="scientific">Lacticaseibacillus rhamnosus (strain LMS2-1)</name>
    <dbReference type="NCBI Taxonomy" id="525361"/>
    <lineage>
        <taxon>Bacteria</taxon>
        <taxon>Bacillati</taxon>
        <taxon>Bacillota</taxon>
        <taxon>Bacilli</taxon>
        <taxon>Lactobacillales</taxon>
        <taxon>Lactobacillaceae</taxon>
        <taxon>Lacticaseibacillus</taxon>
    </lineage>
</organism>
<gene>
    <name evidence="7" type="primary">rumA</name>
    <name evidence="7" type="ORF">HMPREF0539_1130</name>
</gene>
<dbReference type="AlphaFoldDB" id="C2JW46"/>
<feature type="binding site" evidence="4">
    <location>
        <position position="389"/>
    </location>
    <ligand>
        <name>S-adenosyl-L-methionine</name>
        <dbReference type="ChEBI" id="CHEBI:59789"/>
    </ligand>
</feature>
<dbReference type="EMBL" id="ACIZ01000048">
    <property type="protein sequence ID" value="EEN80791.1"/>
    <property type="molecule type" value="Genomic_DNA"/>
</dbReference>
<feature type="binding site" evidence="4">
    <location>
        <position position="320"/>
    </location>
    <ligand>
        <name>S-adenosyl-L-methionine</name>
        <dbReference type="ChEBI" id="CHEBI:59789"/>
    </ligand>
</feature>
<dbReference type="InterPro" id="IPR010280">
    <property type="entry name" value="U5_MeTrfase_fam"/>
</dbReference>
<dbReference type="SUPFAM" id="SSF50249">
    <property type="entry name" value="Nucleic acid-binding proteins"/>
    <property type="match status" value="1"/>
</dbReference>
<feature type="binding site" evidence="4">
    <location>
        <position position="341"/>
    </location>
    <ligand>
        <name>S-adenosyl-L-methionine</name>
        <dbReference type="ChEBI" id="CHEBI:59789"/>
    </ligand>
</feature>
<dbReference type="CDD" id="cd02440">
    <property type="entry name" value="AdoMet_MTases"/>
    <property type="match status" value="1"/>
</dbReference>
<dbReference type="Gene3D" id="3.40.50.150">
    <property type="entry name" value="Vaccinia Virus protein VP39"/>
    <property type="match status" value="1"/>
</dbReference>